<gene>
    <name evidence="1" type="ORF">MRATA1EN1_LOCUS18160</name>
</gene>
<dbReference type="EMBL" id="OX459965">
    <property type="protein sequence ID" value="CAI9169198.1"/>
    <property type="molecule type" value="Genomic_DNA"/>
</dbReference>
<sequence>MAGGVLFHAIHLKSTSFHPVILPHPPPVASKAHSGKKERVDEASSWQCCEPSKAPSLVCLSAEVGFNMYKHRNVCIYSPFSTCACILSRFSHGRLFTTLWTVARQVPLSIRFSRQEYCSG</sequence>
<name>A0ABN8Z6I5_RANTA</name>
<accession>A0ABN8Z6I5</accession>
<evidence type="ECO:0000313" key="2">
    <source>
        <dbReference type="Proteomes" id="UP001176941"/>
    </source>
</evidence>
<reference evidence="1" key="1">
    <citation type="submission" date="2023-04" db="EMBL/GenBank/DDBJ databases">
        <authorList>
            <consortium name="ELIXIR-Norway"/>
        </authorList>
    </citation>
    <scope>NUCLEOTIDE SEQUENCE [LARGE SCALE GENOMIC DNA]</scope>
</reference>
<protein>
    <submittedName>
        <fullName evidence="1">Uncharacterized protein</fullName>
    </submittedName>
</protein>
<keyword evidence="2" id="KW-1185">Reference proteome</keyword>
<organism evidence="1 2">
    <name type="scientific">Rangifer tarandus platyrhynchus</name>
    <name type="common">Svalbard reindeer</name>
    <dbReference type="NCBI Taxonomy" id="3082113"/>
    <lineage>
        <taxon>Eukaryota</taxon>
        <taxon>Metazoa</taxon>
        <taxon>Chordata</taxon>
        <taxon>Craniata</taxon>
        <taxon>Vertebrata</taxon>
        <taxon>Euteleostomi</taxon>
        <taxon>Mammalia</taxon>
        <taxon>Eutheria</taxon>
        <taxon>Laurasiatheria</taxon>
        <taxon>Artiodactyla</taxon>
        <taxon>Ruminantia</taxon>
        <taxon>Pecora</taxon>
        <taxon>Cervidae</taxon>
        <taxon>Odocoileinae</taxon>
        <taxon>Rangifer</taxon>
    </lineage>
</organism>
<proteinExistence type="predicted"/>
<dbReference type="Proteomes" id="UP001176941">
    <property type="component" value="Chromosome 29"/>
</dbReference>
<evidence type="ECO:0000313" key="1">
    <source>
        <dbReference type="EMBL" id="CAI9169198.1"/>
    </source>
</evidence>